<evidence type="ECO:0000256" key="5">
    <source>
        <dbReference type="ARBA" id="ARBA00023136"/>
    </source>
</evidence>
<name>A0A7S2EJ85_9STRA</name>
<comment type="catalytic activity">
    <reaction evidence="7">
        <text>L-cysteinyl-[protein] + hexadecanoyl-CoA = S-hexadecanoyl-L-cysteinyl-[protein] + CoA</text>
        <dbReference type="Rhea" id="RHEA:36683"/>
        <dbReference type="Rhea" id="RHEA-COMP:10131"/>
        <dbReference type="Rhea" id="RHEA-COMP:11032"/>
        <dbReference type="ChEBI" id="CHEBI:29950"/>
        <dbReference type="ChEBI" id="CHEBI:57287"/>
        <dbReference type="ChEBI" id="CHEBI:57379"/>
        <dbReference type="ChEBI" id="CHEBI:74151"/>
        <dbReference type="EC" id="2.3.1.225"/>
    </reaction>
</comment>
<dbReference type="Pfam" id="PF01529">
    <property type="entry name" value="DHHC"/>
    <property type="match status" value="1"/>
</dbReference>
<dbReference type="InterPro" id="IPR039859">
    <property type="entry name" value="PFA4/ZDH16/20/ERF2-like"/>
</dbReference>
<protein>
    <recommendedName>
        <fullName evidence="7">Palmitoyltransferase</fullName>
        <ecNumber evidence="7">2.3.1.225</ecNumber>
    </recommendedName>
</protein>
<dbReference type="InterPro" id="IPR001594">
    <property type="entry name" value="Palmitoyltrfase_DHHC"/>
</dbReference>
<dbReference type="GO" id="GO:0006612">
    <property type="term" value="P:protein targeting to membrane"/>
    <property type="evidence" value="ECO:0007669"/>
    <property type="project" value="TreeGrafter"/>
</dbReference>
<comment type="subcellular location">
    <subcellularLocation>
        <location evidence="1">Membrane</location>
        <topology evidence="1">Multi-pass membrane protein</topology>
    </subcellularLocation>
</comment>
<keyword evidence="6 7" id="KW-0012">Acyltransferase</keyword>
<evidence type="ECO:0000259" key="8">
    <source>
        <dbReference type="Pfam" id="PF01529"/>
    </source>
</evidence>
<dbReference type="GO" id="GO:0016020">
    <property type="term" value="C:membrane"/>
    <property type="evidence" value="ECO:0007669"/>
    <property type="project" value="UniProtKB-SubCell"/>
</dbReference>
<feature type="transmembrane region" description="Helical" evidence="7">
    <location>
        <begin position="165"/>
        <end position="186"/>
    </location>
</feature>
<reference evidence="9" key="1">
    <citation type="submission" date="2021-01" db="EMBL/GenBank/DDBJ databases">
        <authorList>
            <person name="Corre E."/>
            <person name="Pelletier E."/>
            <person name="Niang G."/>
            <person name="Scheremetjew M."/>
            <person name="Finn R."/>
            <person name="Kale V."/>
            <person name="Holt S."/>
            <person name="Cochrane G."/>
            <person name="Meng A."/>
            <person name="Brown T."/>
            <person name="Cohen L."/>
        </authorList>
    </citation>
    <scope>NUCLEOTIDE SEQUENCE</scope>
    <source>
        <strain evidence="9">Pop2</strain>
    </source>
</reference>
<keyword evidence="5 7" id="KW-0472">Membrane</keyword>
<dbReference type="PANTHER" id="PTHR22883:SF405">
    <property type="entry name" value="PALMITOYLTRANSFERASE"/>
    <property type="match status" value="1"/>
</dbReference>
<dbReference type="PANTHER" id="PTHR22883">
    <property type="entry name" value="ZINC FINGER DHHC DOMAIN CONTAINING PROTEIN"/>
    <property type="match status" value="1"/>
</dbReference>
<feature type="transmembrane region" description="Helical" evidence="7">
    <location>
        <begin position="58"/>
        <end position="80"/>
    </location>
</feature>
<proteinExistence type="inferred from homology"/>
<feature type="transmembrane region" description="Helical" evidence="7">
    <location>
        <begin position="229"/>
        <end position="249"/>
    </location>
</feature>
<organism evidence="9">
    <name type="scientific">Ditylum brightwellii</name>
    <dbReference type="NCBI Taxonomy" id="49249"/>
    <lineage>
        <taxon>Eukaryota</taxon>
        <taxon>Sar</taxon>
        <taxon>Stramenopiles</taxon>
        <taxon>Ochrophyta</taxon>
        <taxon>Bacillariophyta</taxon>
        <taxon>Mediophyceae</taxon>
        <taxon>Lithodesmiophycidae</taxon>
        <taxon>Lithodesmiales</taxon>
        <taxon>Lithodesmiaceae</taxon>
        <taxon>Ditylum</taxon>
    </lineage>
</organism>
<dbReference type="EC" id="2.3.1.225" evidence="7"/>
<evidence type="ECO:0000256" key="7">
    <source>
        <dbReference type="RuleBase" id="RU079119"/>
    </source>
</evidence>
<dbReference type="EMBL" id="HBGN01025378">
    <property type="protein sequence ID" value="CAD9340367.1"/>
    <property type="molecule type" value="Transcribed_RNA"/>
</dbReference>
<dbReference type="GO" id="GO:0005783">
    <property type="term" value="C:endoplasmic reticulum"/>
    <property type="evidence" value="ECO:0007669"/>
    <property type="project" value="TreeGrafter"/>
</dbReference>
<dbReference type="GO" id="GO:0019706">
    <property type="term" value="F:protein-cysteine S-palmitoyltransferase activity"/>
    <property type="evidence" value="ECO:0007669"/>
    <property type="project" value="UniProtKB-EC"/>
</dbReference>
<evidence type="ECO:0000256" key="4">
    <source>
        <dbReference type="ARBA" id="ARBA00022989"/>
    </source>
</evidence>
<accession>A0A7S2EJ85</accession>
<keyword evidence="3 7" id="KW-0812">Transmembrane</keyword>
<dbReference type="GO" id="GO:0005794">
    <property type="term" value="C:Golgi apparatus"/>
    <property type="evidence" value="ECO:0007669"/>
    <property type="project" value="TreeGrafter"/>
</dbReference>
<gene>
    <name evidence="9" type="ORF">DBRI1063_LOCUS16237</name>
</gene>
<evidence type="ECO:0000256" key="6">
    <source>
        <dbReference type="ARBA" id="ARBA00023315"/>
    </source>
</evidence>
<keyword evidence="4 7" id="KW-1133">Transmembrane helix</keyword>
<evidence type="ECO:0000256" key="1">
    <source>
        <dbReference type="ARBA" id="ARBA00004141"/>
    </source>
</evidence>
<keyword evidence="2 7" id="KW-0808">Transferase</keyword>
<evidence type="ECO:0000313" key="9">
    <source>
        <dbReference type="EMBL" id="CAD9340367.1"/>
    </source>
</evidence>
<evidence type="ECO:0000256" key="3">
    <source>
        <dbReference type="ARBA" id="ARBA00022692"/>
    </source>
</evidence>
<comment type="similarity">
    <text evidence="7">Belongs to the DHHC palmitoyltransferase family.</text>
</comment>
<feature type="domain" description="Palmitoyltransferase DHHC" evidence="8">
    <location>
        <begin position="120"/>
        <end position="246"/>
    </location>
</feature>
<comment type="domain">
    <text evidence="7">The DHHC domain is required for palmitoyltransferase activity.</text>
</comment>
<dbReference type="AlphaFoldDB" id="A0A7S2EJ85"/>
<sequence length="324" mass="36894">MGRKDCSVNGTLYGTSFGAEQWLVLNKVAIVCASLNVSTHILVFLSLAINFISYSPMAIIIFEFIYVPCLGFALVSLFMTSITDPGAVPMGAWPLERYMPIEIENQNENSQTRNTRHTIEQCEKCEGNYKPPLARHDKISGRCVVKVDHFCPWVCNVIGVFNRKFFILFAFYTFLSSTTALVLLVMRSIHCSYGVGAWIPIIAWNKFNFDHDIVGCKKPSSFSILATHAVVMCVFFSTFVTLLAQYLAVTKGSRRGTNDSELVKTELNEIFGGSSNRFEWHWLLPLTVEFPDEVMEELLGYQIDYFHRDQHWQQNYFAESFNTS</sequence>
<dbReference type="PROSITE" id="PS50216">
    <property type="entry name" value="DHHC"/>
    <property type="match status" value="1"/>
</dbReference>
<evidence type="ECO:0000256" key="2">
    <source>
        <dbReference type="ARBA" id="ARBA00022679"/>
    </source>
</evidence>
<feature type="transmembrane region" description="Helical" evidence="7">
    <location>
        <begin position="28"/>
        <end position="52"/>
    </location>
</feature>